<keyword evidence="8" id="KW-1185">Reference proteome</keyword>
<keyword evidence="3" id="KW-0472">Membrane</keyword>
<keyword evidence="5 6" id="KW-0449">Lipoprotein</keyword>
<organism evidence="7 8">
    <name type="scientific">Mergibacter septicus</name>
    <dbReference type="NCBI Taxonomy" id="221402"/>
    <lineage>
        <taxon>Bacteria</taxon>
        <taxon>Pseudomonadati</taxon>
        <taxon>Pseudomonadota</taxon>
        <taxon>Gammaproteobacteria</taxon>
        <taxon>Pasteurellales</taxon>
        <taxon>Pasteurellaceae</taxon>
        <taxon>Mergibacter</taxon>
    </lineage>
</organism>
<proteinExistence type="inferred from homology"/>
<reference evidence="7" key="1">
    <citation type="submission" date="2017-06" db="EMBL/GenBank/DDBJ databases">
        <title>Genome sequencing of pathogenic and non-pathogenic strains within Bisgaard taxon 40.</title>
        <authorList>
            <person name="Ladner J.T."/>
            <person name="Lovett S.P."/>
            <person name="Koroleva G."/>
            <person name="Lorch J.M."/>
        </authorList>
    </citation>
    <scope>NUCLEOTIDE SEQUENCE</scope>
    <source>
        <strain evidence="7">27576-1-I1</strain>
    </source>
</reference>
<dbReference type="PIRSF" id="PIRSF002854">
    <property type="entry name" value="MetQ"/>
    <property type="match status" value="1"/>
</dbReference>
<keyword evidence="4" id="KW-0564">Palmitate</keyword>
<dbReference type="AlphaFoldDB" id="A0A8E3MGX0"/>
<evidence type="ECO:0000313" key="7">
    <source>
        <dbReference type="EMBL" id="QDJ15000.1"/>
    </source>
</evidence>
<dbReference type="EMBL" id="CP022011">
    <property type="protein sequence ID" value="QDJ15000.1"/>
    <property type="molecule type" value="Genomic_DNA"/>
</dbReference>
<dbReference type="InterPro" id="IPR004872">
    <property type="entry name" value="Lipoprotein_NlpA"/>
</dbReference>
<dbReference type="GO" id="GO:0009279">
    <property type="term" value="C:cell outer membrane"/>
    <property type="evidence" value="ECO:0007669"/>
    <property type="project" value="UniProtKB-SubCell"/>
</dbReference>
<evidence type="ECO:0000256" key="1">
    <source>
        <dbReference type="ARBA" id="ARBA00004459"/>
    </source>
</evidence>
<accession>A0A8E3MGX0</accession>
<dbReference type="Proteomes" id="UP000955338">
    <property type="component" value="Chromosome"/>
</dbReference>
<name>A0A8E3MGX0_9PAST</name>
<comment type="subcellular location">
    <subcellularLocation>
        <location evidence="1">Cell outer membrane</location>
        <topology evidence="1">Lipid-anchor</topology>
    </subcellularLocation>
</comment>
<evidence type="ECO:0000256" key="2">
    <source>
        <dbReference type="ARBA" id="ARBA00022729"/>
    </source>
</evidence>
<dbReference type="Gene3D" id="3.40.190.10">
    <property type="entry name" value="Periplasmic binding protein-like II"/>
    <property type="match status" value="2"/>
</dbReference>
<evidence type="ECO:0000256" key="6">
    <source>
        <dbReference type="PIRNR" id="PIRNR002854"/>
    </source>
</evidence>
<keyword evidence="2" id="KW-0732">Signal</keyword>
<dbReference type="CDD" id="cd13598">
    <property type="entry name" value="PBP2_lipoprotein_IlpA_like"/>
    <property type="match status" value="1"/>
</dbReference>
<dbReference type="RefSeq" id="WP_261920478.1">
    <property type="nucleotide sequence ID" value="NZ_CP022010.1"/>
</dbReference>
<comment type="similarity">
    <text evidence="6">Belongs to the nlpA lipoprotein family.</text>
</comment>
<protein>
    <recommendedName>
        <fullName evidence="6">Lipoprotein</fullName>
    </recommendedName>
</protein>
<evidence type="ECO:0000313" key="8">
    <source>
        <dbReference type="Proteomes" id="UP000955338"/>
    </source>
</evidence>
<dbReference type="PANTHER" id="PTHR30429:SF1">
    <property type="entry name" value="D-METHIONINE-BINDING LIPOPROTEIN METQ-RELATED"/>
    <property type="match status" value="1"/>
</dbReference>
<dbReference type="PANTHER" id="PTHR30429">
    <property type="entry name" value="D-METHIONINE-BINDING LIPOPROTEIN METQ"/>
    <property type="match status" value="1"/>
</dbReference>
<evidence type="ECO:0000256" key="3">
    <source>
        <dbReference type="ARBA" id="ARBA00023136"/>
    </source>
</evidence>
<gene>
    <name evidence="7" type="primary">metQ</name>
    <name evidence="7" type="ORF">CEP48_05975</name>
</gene>
<evidence type="ECO:0000256" key="5">
    <source>
        <dbReference type="ARBA" id="ARBA00023288"/>
    </source>
</evidence>
<dbReference type="NCBIfam" id="TIGR00363">
    <property type="entry name" value="MetQ/NlpA family lipoprotein"/>
    <property type="match status" value="1"/>
</dbReference>
<sequence length="267" mass="29204">MSLTKVLKISALATLIALSNNVLAKDGRIKVGVISGPEYAVAEVAKQVAKEQYGLEVELIPFTDYVTPNAALESKIIDVNAFQHQPYLDKQKADRQWDDLVIVGNTFVYPIAAYSKKIKDISELKDGATVLIPNDPTNGGRALLLLQAQGLITLKDPKGLTQTVLDIVANPKKLKIQTADAPLIPRSLGQVDLAIINNTFAAQAGLYPNKNSLFVESNESPYVNIIVARKDNENDPDVKNFVKAYNSEPVYKKADKEFNGAIVKGWK</sequence>
<dbReference type="SUPFAM" id="SSF53850">
    <property type="entry name" value="Periplasmic binding protein-like II"/>
    <property type="match status" value="1"/>
</dbReference>
<evidence type="ECO:0000256" key="4">
    <source>
        <dbReference type="ARBA" id="ARBA00023139"/>
    </source>
</evidence>
<dbReference type="Pfam" id="PF03180">
    <property type="entry name" value="Lipoprotein_9"/>
    <property type="match status" value="1"/>
</dbReference>